<proteinExistence type="predicted"/>
<dbReference type="GO" id="GO:0006950">
    <property type="term" value="P:response to stress"/>
    <property type="evidence" value="ECO:0007669"/>
    <property type="project" value="TreeGrafter"/>
</dbReference>
<dbReference type="Gene3D" id="1.10.10.10">
    <property type="entry name" value="Winged helix-like DNA-binding domain superfamily/Winged helix DNA-binding domain"/>
    <property type="match status" value="1"/>
</dbReference>
<dbReference type="SUPFAM" id="SSF46785">
    <property type="entry name" value="Winged helix' DNA-binding domain"/>
    <property type="match status" value="1"/>
</dbReference>
<dbReference type="SMART" id="SM00347">
    <property type="entry name" value="HTH_MARR"/>
    <property type="match status" value="1"/>
</dbReference>
<dbReference type="AlphaFoldDB" id="A0A1H0R9F3"/>
<dbReference type="InterPro" id="IPR039422">
    <property type="entry name" value="MarR/SlyA-like"/>
</dbReference>
<name>A0A1H0R9F3_MICTS</name>
<keyword evidence="2" id="KW-0238">DNA-binding</keyword>
<protein>
    <submittedName>
        <fullName evidence="2">DNA-binding transcriptional regulator, MarR family</fullName>
    </submittedName>
</protein>
<feature type="domain" description="HTH marR-type" evidence="1">
    <location>
        <begin position="31"/>
        <end position="131"/>
    </location>
</feature>
<dbReference type="PRINTS" id="PR00598">
    <property type="entry name" value="HTHMARR"/>
</dbReference>
<dbReference type="GO" id="GO:0003677">
    <property type="term" value="F:DNA binding"/>
    <property type="evidence" value="ECO:0007669"/>
    <property type="project" value="UniProtKB-KW"/>
</dbReference>
<accession>A0A1H0R9F3</accession>
<organism evidence="2 3">
    <name type="scientific">Microbacterium testaceum (strain StLB037)</name>
    <dbReference type="NCBI Taxonomy" id="979556"/>
    <lineage>
        <taxon>Bacteria</taxon>
        <taxon>Bacillati</taxon>
        <taxon>Actinomycetota</taxon>
        <taxon>Actinomycetes</taxon>
        <taxon>Micrococcales</taxon>
        <taxon>Microbacteriaceae</taxon>
        <taxon>Microbacterium</taxon>
    </lineage>
</organism>
<gene>
    <name evidence="2" type="ORF">SAMN04487788_2754</name>
</gene>
<sequence>MTLETQDDHAMTAARAVERLRLAEARLARRRQTDCGPSENARAAMRLILERADAGVTVTPTEIAQALGISTASVTGMLDRLRAGGLIDFVANPSDRRSKFVVPFDRGADPDAIDPVTARIREFALGLPEDTADQLAVFLDRVREVVDAECA</sequence>
<dbReference type="PANTHER" id="PTHR33164:SF43">
    <property type="entry name" value="HTH-TYPE TRANSCRIPTIONAL REPRESSOR YETL"/>
    <property type="match status" value="1"/>
</dbReference>
<dbReference type="Proteomes" id="UP000186456">
    <property type="component" value="Unassembled WGS sequence"/>
</dbReference>
<evidence type="ECO:0000259" key="1">
    <source>
        <dbReference type="SMART" id="SM00347"/>
    </source>
</evidence>
<dbReference type="InterPro" id="IPR000835">
    <property type="entry name" value="HTH_MarR-typ"/>
</dbReference>
<reference evidence="2 3" key="1">
    <citation type="submission" date="2016-10" db="EMBL/GenBank/DDBJ databases">
        <authorList>
            <person name="de Groot N.N."/>
        </authorList>
    </citation>
    <scope>NUCLEOTIDE SEQUENCE [LARGE SCALE GENOMIC DNA]</scope>
    <source>
        <strain evidence="2 3">StLB037</strain>
    </source>
</reference>
<dbReference type="PANTHER" id="PTHR33164">
    <property type="entry name" value="TRANSCRIPTIONAL REGULATOR, MARR FAMILY"/>
    <property type="match status" value="1"/>
</dbReference>
<dbReference type="EMBL" id="FNJN01000006">
    <property type="protein sequence ID" value="SDP26055.1"/>
    <property type="molecule type" value="Genomic_DNA"/>
</dbReference>
<evidence type="ECO:0000313" key="3">
    <source>
        <dbReference type="Proteomes" id="UP000186456"/>
    </source>
</evidence>
<dbReference type="GO" id="GO:0003700">
    <property type="term" value="F:DNA-binding transcription factor activity"/>
    <property type="evidence" value="ECO:0007669"/>
    <property type="project" value="InterPro"/>
</dbReference>
<dbReference type="InterPro" id="IPR036388">
    <property type="entry name" value="WH-like_DNA-bd_sf"/>
</dbReference>
<dbReference type="InterPro" id="IPR036390">
    <property type="entry name" value="WH_DNA-bd_sf"/>
</dbReference>
<dbReference type="RefSeq" id="WP_056226316.1">
    <property type="nucleotide sequence ID" value="NZ_FNJN01000006.1"/>
</dbReference>
<evidence type="ECO:0000313" key="2">
    <source>
        <dbReference type="EMBL" id="SDP26055.1"/>
    </source>
</evidence>
<dbReference type="Pfam" id="PF12802">
    <property type="entry name" value="MarR_2"/>
    <property type="match status" value="1"/>
</dbReference>